<protein>
    <recommendedName>
        <fullName evidence="3">Cyclin N-terminal domain-containing protein</fullName>
    </recommendedName>
</protein>
<evidence type="ECO:0000259" key="3">
    <source>
        <dbReference type="Pfam" id="PF00134"/>
    </source>
</evidence>
<feature type="compositionally biased region" description="Pro residues" evidence="2">
    <location>
        <begin position="247"/>
        <end position="275"/>
    </location>
</feature>
<dbReference type="InParanoid" id="A0A674GRR3"/>
<evidence type="ECO:0000313" key="4">
    <source>
        <dbReference type="Ensembl" id="ENSTGUP00000025132.1"/>
    </source>
</evidence>
<name>A0A674GRR3_TAEGU</name>
<evidence type="ECO:0000313" key="5">
    <source>
        <dbReference type="Proteomes" id="UP000007754"/>
    </source>
</evidence>
<dbReference type="SUPFAM" id="SSF47954">
    <property type="entry name" value="Cyclin-like"/>
    <property type="match status" value="1"/>
</dbReference>
<dbReference type="InterPro" id="IPR036915">
    <property type="entry name" value="Cyclin-like_sf"/>
</dbReference>
<evidence type="ECO:0000256" key="2">
    <source>
        <dbReference type="SAM" id="MobiDB-lite"/>
    </source>
</evidence>
<accession>A0A674GRR3</accession>
<dbReference type="GO" id="GO:0016538">
    <property type="term" value="F:cyclin-dependent protein serine/threonine kinase regulator activity"/>
    <property type="evidence" value="ECO:0007669"/>
    <property type="project" value="InterPro"/>
</dbReference>
<sequence>MTSPPRALTSRGPPEPGGAEARARFRTARFIMEAGVKLGLGSAALATACSSFHALAAVAPALAQERFLVAAAALFVAAKAQGTPRRARDVLNVTLRCLHPGSPPPALDGNFWGLRDSLVQCELLLLRALRFRLPLAHPHKYLLQYLLALGRWAGGPWGRVPGVSWALLRDGAAGGLGLRHPPPTWRRPRCTWGWSCAGGGRPPGPPPLVAGAEPGVNPCGAGRNRAGAFGALQPRHPSGGRGRDPRPPPPPPAARAPPPPPPPPPGPTDGAPPPQKDGQTEPPLPPPRTQGPPPKS</sequence>
<dbReference type="Gene3D" id="1.10.472.10">
    <property type="entry name" value="Cyclin-like"/>
    <property type="match status" value="1"/>
</dbReference>
<proteinExistence type="predicted"/>
<reference evidence="4" key="2">
    <citation type="submission" date="2025-09" db="UniProtKB">
        <authorList>
            <consortium name="Ensembl"/>
        </authorList>
    </citation>
    <scope>IDENTIFICATION</scope>
</reference>
<keyword evidence="5" id="KW-1185">Reference proteome</keyword>
<feature type="region of interest" description="Disordered" evidence="2">
    <location>
        <begin position="1"/>
        <end position="20"/>
    </location>
</feature>
<dbReference type="InterPro" id="IPR006671">
    <property type="entry name" value="Cyclin_N"/>
</dbReference>
<dbReference type="Proteomes" id="UP000007754">
    <property type="component" value="Unplaced"/>
</dbReference>
<organism evidence="4 5">
    <name type="scientific">Taeniopygia guttata</name>
    <name type="common">Zebra finch</name>
    <name type="synonym">Poephila guttata</name>
    <dbReference type="NCBI Taxonomy" id="59729"/>
    <lineage>
        <taxon>Eukaryota</taxon>
        <taxon>Metazoa</taxon>
        <taxon>Chordata</taxon>
        <taxon>Craniata</taxon>
        <taxon>Vertebrata</taxon>
        <taxon>Euteleostomi</taxon>
        <taxon>Archelosauria</taxon>
        <taxon>Archosauria</taxon>
        <taxon>Dinosauria</taxon>
        <taxon>Saurischia</taxon>
        <taxon>Theropoda</taxon>
        <taxon>Coelurosauria</taxon>
        <taxon>Aves</taxon>
        <taxon>Neognathae</taxon>
        <taxon>Neoaves</taxon>
        <taxon>Telluraves</taxon>
        <taxon>Australaves</taxon>
        <taxon>Passeriformes</taxon>
        <taxon>Passeroidea</taxon>
        <taxon>Estrildidae</taxon>
        <taxon>Estrildinae</taxon>
        <taxon>Taeniopygia</taxon>
    </lineage>
</organism>
<dbReference type="Pfam" id="PF00134">
    <property type="entry name" value="Cyclin_N"/>
    <property type="match status" value="1"/>
</dbReference>
<feature type="region of interest" description="Disordered" evidence="2">
    <location>
        <begin position="219"/>
        <end position="296"/>
    </location>
</feature>
<dbReference type="PANTHER" id="PTHR10026">
    <property type="entry name" value="CYCLIN"/>
    <property type="match status" value="1"/>
</dbReference>
<keyword evidence="1" id="KW-0195">Cyclin</keyword>
<dbReference type="AlphaFoldDB" id="A0A674GRR3"/>
<feature type="compositionally biased region" description="Low complexity" evidence="2">
    <location>
        <begin position="219"/>
        <end position="237"/>
    </location>
</feature>
<reference evidence="4" key="1">
    <citation type="submission" date="2025-08" db="UniProtKB">
        <authorList>
            <consortium name="Ensembl"/>
        </authorList>
    </citation>
    <scope>IDENTIFICATION</scope>
</reference>
<dbReference type="GO" id="GO:0006357">
    <property type="term" value="P:regulation of transcription by RNA polymerase II"/>
    <property type="evidence" value="ECO:0007669"/>
    <property type="project" value="InterPro"/>
</dbReference>
<feature type="domain" description="Cyclin N-terminal" evidence="3">
    <location>
        <begin position="22"/>
        <end position="133"/>
    </location>
</feature>
<dbReference type="InterPro" id="IPR043198">
    <property type="entry name" value="Cyclin/Ssn8"/>
</dbReference>
<evidence type="ECO:0000256" key="1">
    <source>
        <dbReference type="ARBA" id="ARBA00023127"/>
    </source>
</evidence>
<dbReference type="GeneTree" id="ENSGT00940000155445"/>
<feature type="compositionally biased region" description="Pro residues" evidence="2">
    <location>
        <begin position="282"/>
        <end position="296"/>
    </location>
</feature>
<dbReference type="Ensembl" id="ENSTGUT00000032222.1">
    <property type="protein sequence ID" value="ENSTGUP00000025132.1"/>
    <property type="gene ID" value="ENSTGUG00000021680.1"/>
</dbReference>